<dbReference type="Pfam" id="PF00494">
    <property type="entry name" value="SQS_PSY"/>
    <property type="match status" value="1"/>
</dbReference>
<dbReference type="GO" id="GO:0051996">
    <property type="term" value="F:squalene synthase [NAD(P)H] activity"/>
    <property type="evidence" value="ECO:0007669"/>
    <property type="project" value="InterPro"/>
</dbReference>
<accession>A0A853AS65</accession>
<dbReference type="SUPFAM" id="SSF48576">
    <property type="entry name" value="Terpenoid synthases"/>
    <property type="match status" value="1"/>
</dbReference>
<feature type="region of interest" description="Disordered" evidence="1">
    <location>
        <begin position="1"/>
        <end position="25"/>
    </location>
</feature>
<dbReference type="PANTHER" id="PTHR31480">
    <property type="entry name" value="BIFUNCTIONAL LYCOPENE CYCLASE/PHYTOENE SYNTHASE"/>
    <property type="match status" value="1"/>
</dbReference>
<dbReference type="NCBIfam" id="TIGR03464">
    <property type="entry name" value="HpnC"/>
    <property type="match status" value="1"/>
</dbReference>
<dbReference type="Gene3D" id="1.10.600.10">
    <property type="entry name" value="Farnesyl Diphosphate Synthase"/>
    <property type="match status" value="1"/>
</dbReference>
<dbReference type="InterPro" id="IPR002060">
    <property type="entry name" value="Squ/phyt_synthse"/>
</dbReference>
<dbReference type="Proteomes" id="UP000587002">
    <property type="component" value="Unassembled WGS sequence"/>
</dbReference>
<proteinExistence type="predicted"/>
<gene>
    <name evidence="2" type="ORF">HNR68_003361</name>
</gene>
<organism evidence="2 3">
    <name type="scientific">Saccharopolyspora hordei</name>
    <dbReference type="NCBI Taxonomy" id="1838"/>
    <lineage>
        <taxon>Bacteria</taxon>
        <taxon>Bacillati</taxon>
        <taxon>Actinomycetota</taxon>
        <taxon>Actinomycetes</taxon>
        <taxon>Pseudonocardiales</taxon>
        <taxon>Pseudonocardiaceae</taxon>
        <taxon>Saccharopolyspora</taxon>
    </lineage>
</organism>
<dbReference type="EMBL" id="JACCFJ010000001">
    <property type="protein sequence ID" value="NYI84731.1"/>
    <property type="molecule type" value="Genomic_DNA"/>
</dbReference>
<dbReference type="SFLD" id="SFLDG01018">
    <property type="entry name" value="Squalene/Phytoene_Synthase_Lik"/>
    <property type="match status" value="1"/>
</dbReference>
<dbReference type="InterPro" id="IPR008949">
    <property type="entry name" value="Isoprenoid_synthase_dom_sf"/>
</dbReference>
<evidence type="ECO:0000313" key="2">
    <source>
        <dbReference type="EMBL" id="NYI84731.1"/>
    </source>
</evidence>
<dbReference type="GO" id="GO:0004311">
    <property type="term" value="F:geranylgeranyl diphosphate synthase activity"/>
    <property type="evidence" value="ECO:0007669"/>
    <property type="project" value="InterPro"/>
</dbReference>
<evidence type="ECO:0000256" key="1">
    <source>
        <dbReference type="SAM" id="MobiDB-lite"/>
    </source>
</evidence>
<dbReference type="GO" id="GO:0016114">
    <property type="term" value="P:terpenoid biosynthetic process"/>
    <property type="evidence" value="ECO:0007669"/>
    <property type="project" value="UniProtKB-ARBA"/>
</dbReference>
<dbReference type="SFLD" id="SFLDS00005">
    <property type="entry name" value="Isoprenoid_Synthase_Type_I"/>
    <property type="match status" value="1"/>
</dbReference>
<dbReference type="RefSeq" id="WP_179722246.1">
    <property type="nucleotide sequence ID" value="NZ_BAABFH010000001.1"/>
</dbReference>
<evidence type="ECO:0000313" key="3">
    <source>
        <dbReference type="Proteomes" id="UP000587002"/>
    </source>
</evidence>
<protein>
    <submittedName>
        <fullName evidence="2">Squalene synthase HpnC</fullName>
    </submittedName>
</protein>
<keyword evidence="3" id="KW-1185">Reference proteome</keyword>
<dbReference type="InterPro" id="IPR033904">
    <property type="entry name" value="Trans_IPPS_HH"/>
</dbReference>
<name>A0A853AS65_9PSEU</name>
<dbReference type="AlphaFoldDB" id="A0A853AS65"/>
<reference evidence="2 3" key="1">
    <citation type="submission" date="2020-07" db="EMBL/GenBank/DDBJ databases">
        <title>Sequencing the genomes of 1000 actinobacteria strains.</title>
        <authorList>
            <person name="Klenk H.-P."/>
        </authorList>
    </citation>
    <scope>NUCLEOTIDE SEQUENCE [LARGE SCALE GENOMIC DNA]</scope>
    <source>
        <strain evidence="2 3">DSM 44065</strain>
    </source>
</reference>
<comment type="caution">
    <text evidence="2">The sequence shown here is derived from an EMBL/GenBank/DDBJ whole genome shotgun (WGS) entry which is preliminary data.</text>
</comment>
<dbReference type="InterPro" id="IPR044843">
    <property type="entry name" value="Trans_IPPS_bact-type"/>
</dbReference>
<dbReference type="CDD" id="cd00683">
    <property type="entry name" value="Trans_IPPS_HH"/>
    <property type="match status" value="1"/>
</dbReference>
<dbReference type="InterPro" id="IPR017827">
    <property type="entry name" value="HSQ_synthase_HpnC"/>
</dbReference>
<dbReference type="SFLD" id="SFLDG01212">
    <property type="entry name" value="Phytoene_synthase_like"/>
    <property type="match status" value="1"/>
</dbReference>
<sequence length="302" mass="33295">MVLSLPDGTLSGEEPSHPNDVARSGDFPRSAAVLARMRSENFPVASRILPRGLRRHLRALYGFFRVVDFAGDEAPGNRYALLDLLEVDLRRAYQGAARIPILRQLTGTVTECGIPFDVLVKLIEANRQDQQVRRYQTFEDLLDYCALSANPVGEAVLHVFGRAEPALIELSDRICSALQLLEHCQDIAEDHRQGRVYLPTDDLRLFGCTEEDLVATRAPTRLRGLVKYEVDRARRMLEAGAPLVGRLSGTARIAVAGYVAGGRATAAAFAAAHHDPLGHGVRPSKRRTFAEWGRLFAMGGAW</sequence>